<keyword evidence="1 6" id="KW-0813">Transport</keyword>
<gene>
    <name evidence="8" type="ORF">AUJ30_00170</name>
</gene>
<accession>A0A1J4XVX7</accession>
<dbReference type="PROSITE" id="PS51379">
    <property type="entry name" value="4FE4S_FER_2"/>
    <property type="match status" value="1"/>
</dbReference>
<evidence type="ECO:0000259" key="7">
    <source>
        <dbReference type="PROSITE" id="PS51379"/>
    </source>
</evidence>
<dbReference type="Gene3D" id="3.30.70.20">
    <property type="match status" value="1"/>
</dbReference>
<proteinExistence type="predicted"/>
<dbReference type="InterPro" id="IPR001080">
    <property type="entry name" value="3Fe4S_ferredoxin"/>
</dbReference>
<keyword evidence="3 6" id="KW-0249">Electron transport</keyword>
<dbReference type="GO" id="GO:0009055">
    <property type="term" value="F:electron transfer activity"/>
    <property type="evidence" value="ECO:0007669"/>
    <property type="project" value="UniProtKB-UniRule"/>
</dbReference>
<evidence type="ECO:0000256" key="6">
    <source>
        <dbReference type="RuleBase" id="RU368020"/>
    </source>
</evidence>
<evidence type="ECO:0000313" key="8">
    <source>
        <dbReference type="EMBL" id="OIO65876.1"/>
    </source>
</evidence>
<dbReference type="STRING" id="1805425.AUJ30_00170"/>
<protein>
    <recommendedName>
        <fullName evidence="6">Ferredoxin</fullName>
    </recommendedName>
</protein>
<keyword evidence="2 6" id="KW-0479">Metal-binding</keyword>
<keyword evidence="5 6" id="KW-0411">Iron-sulfur</keyword>
<reference evidence="8 9" key="1">
    <citation type="journal article" date="2016" name="Environ. Microbiol.">
        <title>Genomic resolution of a cold subsurface aquifer community provides metabolic insights for novel microbes adapted to high CO concentrations.</title>
        <authorList>
            <person name="Probst A.J."/>
            <person name="Castelle C.J."/>
            <person name="Singh A."/>
            <person name="Brown C.T."/>
            <person name="Anantharaman K."/>
            <person name="Sharon I."/>
            <person name="Hug L.A."/>
            <person name="Burstein D."/>
            <person name="Emerson J.B."/>
            <person name="Thomas B.C."/>
            <person name="Banfield J.F."/>
        </authorList>
    </citation>
    <scope>NUCLEOTIDE SEQUENCE [LARGE SCALE GENOMIC DNA]</scope>
    <source>
        <strain evidence="8">CG1_02_39_135</strain>
    </source>
</reference>
<dbReference type="PRINTS" id="PR00352">
    <property type="entry name" value="3FE4SFRDOXIN"/>
</dbReference>
<evidence type="ECO:0000256" key="4">
    <source>
        <dbReference type="ARBA" id="ARBA00023004"/>
    </source>
</evidence>
<dbReference type="GO" id="GO:0051536">
    <property type="term" value="F:iron-sulfur cluster binding"/>
    <property type="evidence" value="ECO:0007669"/>
    <property type="project" value="UniProtKB-KW"/>
</dbReference>
<dbReference type="Pfam" id="PF13459">
    <property type="entry name" value="Fer4_15"/>
    <property type="match status" value="1"/>
</dbReference>
<name>A0A1J4XVX7_9BACT</name>
<evidence type="ECO:0000256" key="3">
    <source>
        <dbReference type="ARBA" id="ARBA00022982"/>
    </source>
</evidence>
<keyword evidence="4 6" id="KW-0408">Iron</keyword>
<comment type="caution">
    <text evidence="8">The sequence shown here is derived from an EMBL/GenBank/DDBJ whole genome shotgun (WGS) entry which is preliminary data.</text>
</comment>
<feature type="domain" description="4Fe-4S ferredoxin-type" evidence="7">
    <location>
        <begin position="2"/>
        <end position="30"/>
    </location>
</feature>
<dbReference type="PANTHER" id="PTHR36923">
    <property type="entry name" value="FERREDOXIN"/>
    <property type="match status" value="1"/>
</dbReference>
<dbReference type="InterPro" id="IPR017896">
    <property type="entry name" value="4Fe4S_Fe-S-bd"/>
</dbReference>
<dbReference type="SUPFAM" id="SSF54862">
    <property type="entry name" value="4Fe-4S ferredoxins"/>
    <property type="match status" value="1"/>
</dbReference>
<evidence type="ECO:0000313" key="9">
    <source>
        <dbReference type="Proteomes" id="UP000182693"/>
    </source>
</evidence>
<dbReference type="PROSITE" id="PS00198">
    <property type="entry name" value="4FE4S_FER_1"/>
    <property type="match status" value="1"/>
</dbReference>
<dbReference type="Proteomes" id="UP000182693">
    <property type="component" value="Unassembled WGS sequence"/>
</dbReference>
<comment type="function">
    <text evidence="6">Ferredoxins are iron-sulfur proteins that transfer electrons in a wide variety of metabolic reactions.</text>
</comment>
<dbReference type="AlphaFoldDB" id="A0A1J4XVX7"/>
<dbReference type="PANTHER" id="PTHR36923:SF3">
    <property type="entry name" value="FERREDOXIN"/>
    <property type="match status" value="1"/>
</dbReference>
<dbReference type="GO" id="GO:0005506">
    <property type="term" value="F:iron ion binding"/>
    <property type="evidence" value="ECO:0007669"/>
    <property type="project" value="UniProtKB-UniRule"/>
</dbReference>
<evidence type="ECO:0000256" key="5">
    <source>
        <dbReference type="ARBA" id="ARBA00023014"/>
    </source>
</evidence>
<sequence>MPKIIHQQKKCIGCGTCAAVCPKFFEMSEKDGLAVLKNSKKAGKDFELEIDKVGCIKEAAEMCPMKIIKIL</sequence>
<dbReference type="InterPro" id="IPR017900">
    <property type="entry name" value="4Fe4S_Fe_S_CS"/>
</dbReference>
<evidence type="ECO:0000256" key="1">
    <source>
        <dbReference type="ARBA" id="ARBA00022448"/>
    </source>
</evidence>
<dbReference type="EMBL" id="MNWX01000004">
    <property type="protein sequence ID" value="OIO65876.1"/>
    <property type="molecule type" value="Genomic_DNA"/>
</dbReference>
<evidence type="ECO:0000256" key="2">
    <source>
        <dbReference type="ARBA" id="ARBA00022723"/>
    </source>
</evidence>
<dbReference type="InterPro" id="IPR051269">
    <property type="entry name" value="Fe-S_cluster_ET"/>
</dbReference>
<organism evidence="8 9">
    <name type="scientific">Candidatus Wolfebacteria bacterium CG1_02_39_135</name>
    <dbReference type="NCBI Taxonomy" id="1805425"/>
    <lineage>
        <taxon>Bacteria</taxon>
        <taxon>Candidatus Wolfeibacteriota</taxon>
    </lineage>
</organism>